<dbReference type="Pfam" id="PF03437">
    <property type="entry name" value="BtpA"/>
    <property type="match status" value="1"/>
</dbReference>
<reference evidence="2" key="2">
    <citation type="journal article" date="2012" name="PLoS ONE">
        <title>A Deeply Branching Thermophilic Bacterium with an Ancient Acetyl-CoA Pathway Dominates a Subsurface Ecosystem.</title>
        <authorList>
            <person name="Takami H."/>
            <person name="Noguchi H."/>
            <person name="Takaki Y."/>
            <person name="Uchiyama I."/>
            <person name="Toyoda A."/>
            <person name="Nishi S."/>
            <person name="Chee G.-J."/>
            <person name="Arai W."/>
            <person name="Nunoura T."/>
            <person name="Itoh T."/>
            <person name="Hattori M."/>
            <person name="Takai K."/>
        </authorList>
    </citation>
    <scope>NUCLEOTIDE SEQUENCE</scope>
</reference>
<dbReference type="PANTHER" id="PTHR21381:SF3">
    <property type="entry name" value="SGC REGION PROTEIN SGCQ-RELATED"/>
    <property type="match status" value="1"/>
</dbReference>
<gene>
    <name evidence="2" type="ORF">HGMM_F03C01C17</name>
</gene>
<dbReference type="SUPFAM" id="SSF51366">
    <property type="entry name" value="Ribulose-phoshate binding barrel"/>
    <property type="match status" value="1"/>
</dbReference>
<sequence length="269" mass="28868">MLEQIFGVKKPIIGMLHAPALPGAPGFEGDWERVRARVLADAEALAEGGVDGFLLENFGDAPYYPRRVPPHTVAFLTVLGHEVKRTFAKPLGVNVLRNDARSALAIATAIGAEFIRVNVHVGVRVTDQGVIEGEAHRLLRDRVMLGSAVKIFADVAVKHSAPLAPRDLAQEVLETIERGRADAIILSGAATGRETSPERVREAKAVAGATPVLVGSGVTRENVANILPVADGVIVGTFFKRDGVVQHPVDAERVKAFMRVVARVRERLP</sequence>
<comment type="similarity">
    <text evidence="1">Belongs to the BtpA family.</text>
</comment>
<evidence type="ECO:0000256" key="1">
    <source>
        <dbReference type="ARBA" id="ARBA00006007"/>
    </source>
</evidence>
<protein>
    <submittedName>
        <fullName evidence="2">Photosystem I assembly BtpA</fullName>
    </submittedName>
</protein>
<dbReference type="InterPro" id="IPR011060">
    <property type="entry name" value="RibuloseP-bd_barrel"/>
</dbReference>
<dbReference type="InterPro" id="IPR005137">
    <property type="entry name" value="BtpA"/>
</dbReference>
<evidence type="ECO:0000313" key="2">
    <source>
        <dbReference type="EMBL" id="BAL52776.1"/>
    </source>
</evidence>
<dbReference type="AlphaFoldDB" id="H5S9E0"/>
<proteinExistence type="inferred from homology"/>
<organism evidence="2">
    <name type="scientific">uncultured Acidobacteriota bacterium</name>
    <dbReference type="NCBI Taxonomy" id="171953"/>
    <lineage>
        <taxon>Bacteria</taxon>
        <taxon>Pseudomonadati</taxon>
        <taxon>Acidobacteriota</taxon>
        <taxon>environmental samples</taxon>
    </lineage>
</organism>
<dbReference type="NCBIfam" id="TIGR00259">
    <property type="entry name" value="thylakoid_BtpA"/>
    <property type="match status" value="1"/>
</dbReference>
<dbReference type="EMBL" id="AP011639">
    <property type="protein sequence ID" value="BAL52776.1"/>
    <property type="molecule type" value="Genomic_DNA"/>
</dbReference>
<dbReference type="PIRSF" id="PIRSF005956">
    <property type="entry name" value="BtpA"/>
    <property type="match status" value="1"/>
</dbReference>
<dbReference type="CDD" id="cd04722">
    <property type="entry name" value="TIM_phosphate_binding"/>
    <property type="match status" value="1"/>
</dbReference>
<reference evidence="2" key="1">
    <citation type="journal article" date="2005" name="Environ. Microbiol.">
        <title>Genetic and functional properties of uncultivated thermophilic crenarchaeotes from a subsurface gold mine as revealed by analysis of genome fragments.</title>
        <authorList>
            <person name="Nunoura T."/>
            <person name="Hirayama H."/>
            <person name="Takami H."/>
            <person name="Oida H."/>
            <person name="Nishi S."/>
            <person name="Shimamura S."/>
            <person name="Suzuki Y."/>
            <person name="Inagaki F."/>
            <person name="Takai K."/>
            <person name="Nealson K.H."/>
            <person name="Horikoshi K."/>
        </authorList>
    </citation>
    <scope>NUCLEOTIDE SEQUENCE</scope>
</reference>
<name>H5S9E0_9BACT</name>
<accession>H5S9E0</accession>
<dbReference type="PANTHER" id="PTHR21381">
    <property type="entry name" value="ZGC:162297"/>
    <property type="match status" value="1"/>
</dbReference>